<gene>
    <name evidence="4" type="ORF">PARMNEM_LOCUS10583</name>
</gene>
<organism evidence="4 5">
    <name type="scientific">Parnassius mnemosyne</name>
    <name type="common">clouded apollo</name>
    <dbReference type="NCBI Taxonomy" id="213953"/>
    <lineage>
        <taxon>Eukaryota</taxon>
        <taxon>Metazoa</taxon>
        <taxon>Ecdysozoa</taxon>
        <taxon>Arthropoda</taxon>
        <taxon>Hexapoda</taxon>
        <taxon>Insecta</taxon>
        <taxon>Pterygota</taxon>
        <taxon>Neoptera</taxon>
        <taxon>Endopterygota</taxon>
        <taxon>Lepidoptera</taxon>
        <taxon>Glossata</taxon>
        <taxon>Ditrysia</taxon>
        <taxon>Papilionoidea</taxon>
        <taxon>Papilionidae</taxon>
        <taxon>Parnassiinae</taxon>
        <taxon>Parnassini</taxon>
        <taxon>Parnassius</taxon>
        <taxon>Driopa</taxon>
    </lineage>
</organism>
<dbReference type="Pfam" id="PF03184">
    <property type="entry name" value="DDE_1"/>
    <property type="match status" value="1"/>
</dbReference>
<name>A0AAV1L7Z8_9NEOP</name>
<dbReference type="Proteomes" id="UP001314205">
    <property type="component" value="Unassembled WGS sequence"/>
</dbReference>
<proteinExistence type="predicted"/>
<sequence>MFMDWFTTIVIPWAQRLEGPKLVIGDKLSSHINVDVVELCERHNIRFVLLQPNSTHLTQPLDVAFFAPLKRTWRKILMKYKIENPKQTSLNKIHFPILLKQLIEEVNLNKADNLISGFRATGIFPYNPQKVYSKIPEYCEEITYDVDKSLLDYLKENRNPNPIRRNTNKKMNVAAGKSVTSWDINKNVTKKNTKSKTSEITSERNFIANSGEEVVQNDIPEKKRSKITILSDIRIPPKTDKNKKTPTKKIKEAKAGPSGITIKRNLQNAWPSVLKAILKKDVKRKGTRTKKLHDNSSDSESDCSVQYADSSDYDSIEDMQDYLLRQLTEDQKMEEKEKDKQMTELETKGHETESLRTEYDKGKEEWLKQEIEDQIKELEKKGYEIKKLRIESDKRQVKEMVNLYDMDKVEWEVRNIEEQTKELETKGHETESLRSESYERKGQEIKQKMVNEYKMERDLWKDQETVEQIKDLGTKEHKTEKHERKQQIKSLIIENDDKKGLKIKRRRLEETMSEKDTINEQNEKASIAKSLYIGQYILVKFESTKNTNKYYCGLITKISEREGVFAKFMRYKNGGFYWPTVPDTSIVFENDIVQILPNPYKNRRGILYFDVKFKYKLE</sequence>
<dbReference type="GO" id="GO:0003676">
    <property type="term" value="F:nucleic acid binding"/>
    <property type="evidence" value="ECO:0007669"/>
    <property type="project" value="InterPro"/>
</dbReference>
<evidence type="ECO:0000259" key="3">
    <source>
        <dbReference type="Pfam" id="PF03184"/>
    </source>
</evidence>
<feature type="coiled-coil region" evidence="1">
    <location>
        <begin position="501"/>
        <end position="528"/>
    </location>
</feature>
<dbReference type="AlphaFoldDB" id="A0AAV1L7Z8"/>
<dbReference type="EMBL" id="CAVLGL010000085">
    <property type="protein sequence ID" value="CAK1590184.1"/>
    <property type="molecule type" value="Genomic_DNA"/>
</dbReference>
<evidence type="ECO:0000313" key="5">
    <source>
        <dbReference type="Proteomes" id="UP001314205"/>
    </source>
</evidence>
<keyword evidence="1" id="KW-0175">Coiled coil</keyword>
<keyword evidence="5" id="KW-1185">Reference proteome</keyword>
<feature type="region of interest" description="Disordered" evidence="2">
    <location>
        <begin position="284"/>
        <end position="306"/>
    </location>
</feature>
<reference evidence="4 5" key="1">
    <citation type="submission" date="2023-11" db="EMBL/GenBank/DDBJ databases">
        <authorList>
            <person name="Hedman E."/>
            <person name="Englund M."/>
            <person name="Stromberg M."/>
            <person name="Nyberg Akerstrom W."/>
            <person name="Nylinder S."/>
            <person name="Jareborg N."/>
            <person name="Kallberg Y."/>
            <person name="Kronander E."/>
        </authorList>
    </citation>
    <scope>NUCLEOTIDE SEQUENCE [LARGE SCALE GENOMIC DNA]</scope>
</reference>
<evidence type="ECO:0000256" key="1">
    <source>
        <dbReference type="SAM" id="Coils"/>
    </source>
</evidence>
<protein>
    <recommendedName>
        <fullName evidence="3">DDE-1 domain-containing protein</fullName>
    </recommendedName>
</protein>
<evidence type="ECO:0000313" key="4">
    <source>
        <dbReference type="EMBL" id="CAK1590184.1"/>
    </source>
</evidence>
<comment type="caution">
    <text evidence="4">The sequence shown here is derived from an EMBL/GenBank/DDBJ whole genome shotgun (WGS) entry which is preliminary data.</text>
</comment>
<evidence type="ECO:0000256" key="2">
    <source>
        <dbReference type="SAM" id="MobiDB-lite"/>
    </source>
</evidence>
<feature type="region of interest" description="Disordered" evidence="2">
    <location>
        <begin position="331"/>
        <end position="357"/>
    </location>
</feature>
<feature type="domain" description="DDE-1" evidence="3">
    <location>
        <begin position="2"/>
        <end position="92"/>
    </location>
</feature>
<accession>A0AAV1L7Z8</accession>
<dbReference type="InterPro" id="IPR004875">
    <property type="entry name" value="DDE_SF_endonuclease_dom"/>
</dbReference>